<keyword evidence="2" id="KW-0479">Metal-binding</keyword>
<evidence type="ECO:0000256" key="3">
    <source>
        <dbReference type="ARBA" id="ARBA00022833"/>
    </source>
</evidence>
<dbReference type="InterPro" id="IPR000600">
    <property type="entry name" value="ROK"/>
</dbReference>
<comment type="cofactor">
    <cofactor evidence="1">
        <name>Mg(2+)</name>
        <dbReference type="ChEBI" id="CHEBI:18420"/>
    </cofactor>
</comment>
<gene>
    <name evidence="7" type="ORF">G3M56_005250</name>
</gene>
<accession>A0A6B3LAP9</accession>
<dbReference type="Proteomes" id="UP000475117">
    <property type="component" value="Chromosome"/>
</dbReference>
<proteinExistence type="predicted"/>
<dbReference type="EMBL" id="CP066776">
    <property type="protein sequence ID" value="QQL45986.1"/>
    <property type="molecule type" value="Genomic_DNA"/>
</dbReference>
<protein>
    <recommendedName>
        <fullName evidence="5">fructokinase</fullName>
        <ecNumber evidence="5">2.7.1.4</ecNumber>
    </recommendedName>
</protein>
<reference evidence="7 8" key="1">
    <citation type="submission" date="2020-12" db="EMBL/GenBank/DDBJ databases">
        <title>Sulforoseuscoccus oceanibium gen. nov., sp. nov., a representative of the phylum Verrucomicrobia with special cytoplasmic membrane, and proposal of Sulforoseuscoccusaceae fam. nov.</title>
        <authorList>
            <person name="Xi F."/>
        </authorList>
    </citation>
    <scope>NUCLEOTIDE SEQUENCE [LARGE SCALE GENOMIC DNA]</scope>
    <source>
        <strain evidence="7 8">T37</strain>
    </source>
</reference>
<evidence type="ECO:0000256" key="1">
    <source>
        <dbReference type="ARBA" id="ARBA00001946"/>
    </source>
</evidence>
<dbReference type="Pfam" id="PF00480">
    <property type="entry name" value="ROK"/>
    <property type="match status" value="1"/>
</dbReference>
<dbReference type="Gene3D" id="3.30.420.40">
    <property type="match status" value="2"/>
</dbReference>
<evidence type="ECO:0000256" key="2">
    <source>
        <dbReference type="ARBA" id="ARBA00022723"/>
    </source>
</evidence>
<sequence length="308" mass="32541">MLDQSQAGLLGGIEAGGTKFVCAVGSAPDQILQQETFPTEDPETTMRNVVGFFKGAQERHGVIEAVGIGTFGPADIHVKSPGYGSILQTPKEHWEGANIVTSLLDGLGCRIPVAFDTDVNAAAVGESEYGAGRQYRNLAYVTIGTGIGGGVLIDGKPLHGRMHPEIGHMSVPDLEHLVGKDTNVCPFHGSCLEGRASGTAIRARWGVPGNELPADHPAWDLQAQYLAHGAVGITAAWSPDLIIFGGGVSQQEGLMDRVRGHFEKLAGGYWSLPPLDVYLQTPELNQQAGIVGALTLAGRLLDPDRTNH</sequence>
<dbReference type="PROSITE" id="PS01125">
    <property type="entry name" value="ROK"/>
    <property type="match status" value="1"/>
</dbReference>
<evidence type="ECO:0000313" key="7">
    <source>
        <dbReference type="EMBL" id="QQL45986.1"/>
    </source>
</evidence>
<dbReference type="AlphaFoldDB" id="A0A6B3LAP9"/>
<keyword evidence="4" id="KW-0460">Magnesium</keyword>
<dbReference type="InterPro" id="IPR043129">
    <property type="entry name" value="ATPase_NBD"/>
</dbReference>
<dbReference type="RefSeq" id="WP_164364177.1">
    <property type="nucleotide sequence ID" value="NZ_CP066776.1"/>
</dbReference>
<dbReference type="GO" id="GO:0008865">
    <property type="term" value="F:fructokinase activity"/>
    <property type="evidence" value="ECO:0007669"/>
    <property type="project" value="UniProtKB-EC"/>
</dbReference>
<evidence type="ECO:0000313" key="8">
    <source>
        <dbReference type="Proteomes" id="UP000475117"/>
    </source>
</evidence>
<dbReference type="SUPFAM" id="SSF53067">
    <property type="entry name" value="Actin-like ATPase domain"/>
    <property type="match status" value="1"/>
</dbReference>
<dbReference type="InterPro" id="IPR051804">
    <property type="entry name" value="Carb_Metab_Reg_Kinase/Isom"/>
</dbReference>
<dbReference type="CDD" id="cd24067">
    <property type="entry name" value="ASKHA_NBD_ROK_BsFRK-like"/>
    <property type="match status" value="1"/>
</dbReference>
<keyword evidence="3" id="KW-0862">Zinc</keyword>
<dbReference type="PANTHER" id="PTHR42742:SF3">
    <property type="entry name" value="FRUCTOKINASE"/>
    <property type="match status" value="1"/>
</dbReference>
<organism evidence="7 8">
    <name type="scientific">Sulfuriroseicoccus oceanibius</name>
    <dbReference type="NCBI Taxonomy" id="2707525"/>
    <lineage>
        <taxon>Bacteria</taxon>
        <taxon>Pseudomonadati</taxon>
        <taxon>Verrucomicrobiota</taxon>
        <taxon>Verrucomicrobiia</taxon>
        <taxon>Verrucomicrobiales</taxon>
        <taxon>Verrucomicrobiaceae</taxon>
        <taxon>Sulfuriroseicoccus</taxon>
    </lineage>
</organism>
<name>A0A6B3LAP9_9BACT</name>
<dbReference type="GO" id="GO:0046872">
    <property type="term" value="F:metal ion binding"/>
    <property type="evidence" value="ECO:0007669"/>
    <property type="project" value="UniProtKB-KW"/>
</dbReference>
<evidence type="ECO:0000256" key="5">
    <source>
        <dbReference type="ARBA" id="ARBA00038887"/>
    </source>
</evidence>
<evidence type="ECO:0000256" key="4">
    <source>
        <dbReference type="ARBA" id="ARBA00022842"/>
    </source>
</evidence>
<comment type="catalytic activity">
    <reaction evidence="6">
        <text>D-fructose + ATP = D-fructose 6-phosphate + ADP + H(+)</text>
        <dbReference type="Rhea" id="RHEA:16125"/>
        <dbReference type="ChEBI" id="CHEBI:15378"/>
        <dbReference type="ChEBI" id="CHEBI:30616"/>
        <dbReference type="ChEBI" id="CHEBI:37721"/>
        <dbReference type="ChEBI" id="CHEBI:61527"/>
        <dbReference type="ChEBI" id="CHEBI:456216"/>
        <dbReference type="EC" id="2.7.1.4"/>
    </reaction>
</comment>
<dbReference type="PANTHER" id="PTHR42742">
    <property type="entry name" value="TRANSCRIPTIONAL REPRESSOR MPRA"/>
    <property type="match status" value="1"/>
</dbReference>
<evidence type="ECO:0000256" key="6">
    <source>
        <dbReference type="ARBA" id="ARBA00048451"/>
    </source>
</evidence>
<dbReference type="InterPro" id="IPR049874">
    <property type="entry name" value="ROK_cs"/>
</dbReference>
<keyword evidence="8" id="KW-1185">Reference proteome</keyword>
<dbReference type="KEGG" id="soa:G3M56_005250"/>
<dbReference type="EC" id="2.7.1.4" evidence="5"/>